<comment type="caution">
    <text evidence="1">The sequence shown here is derived from an EMBL/GenBank/DDBJ whole genome shotgun (WGS) entry which is preliminary data.</text>
</comment>
<evidence type="ECO:0000313" key="1">
    <source>
        <dbReference type="EMBL" id="KAK2848169.1"/>
    </source>
</evidence>
<protein>
    <submittedName>
        <fullName evidence="1">Uncharacterized protein</fullName>
    </submittedName>
</protein>
<reference evidence="1" key="1">
    <citation type="submission" date="2023-08" db="EMBL/GenBank/DDBJ databases">
        <title>Pelteobagrus vachellii genome.</title>
        <authorList>
            <person name="Liu H."/>
        </authorList>
    </citation>
    <scope>NUCLEOTIDE SEQUENCE</scope>
    <source>
        <strain evidence="1">PRFRI_2022a</strain>
        <tissue evidence="1">Muscle</tissue>
    </source>
</reference>
<sequence>MGASWDETPASMTLFKLMLKRALPAEVQDQLETVVGLNTMPWATFEANVIHHTELHRKRKREAKKAEENLLVQLHKAQLGELTRNK</sequence>
<dbReference type="Proteomes" id="UP001187315">
    <property type="component" value="Unassembled WGS sequence"/>
</dbReference>
<accession>A0AA88MZ49</accession>
<name>A0AA88MZ49_TACVA</name>
<gene>
    <name evidence="1" type="ORF">Q7C36_009851</name>
</gene>
<proteinExistence type="predicted"/>
<dbReference type="EMBL" id="JAVHJS010000009">
    <property type="protein sequence ID" value="KAK2848169.1"/>
    <property type="molecule type" value="Genomic_DNA"/>
</dbReference>
<dbReference type="AlphaFoldDB" id="A0AA88MZ49"/>
<evidence type="ECO:0000313" key="2">
    <source>
        <dbReference type="Proteomes" id="UP001187315"/>
    </source>
</evidence>
<keyword evidence="2" id="KW-1185">Reference proteome</keyword>
<organism evidence="1 2">
    <name type="scientific">Tachysurus vachellii</name>
    <name type="common">Darkbarbel catfish</name>
    <name type="synonym">Pelteobagrus vachellii</name>
    <dbReference type="NCBI Taxonomy" id="175792"/>
    <lineage>
        <taxon>Eukaryota</taxon>
        <taxon>Metazoa</taxon>
        <taxon>Chordata</taxon>
        <taxon>Craniata</taxon>
        <taxon>Vertebrata</taxon>
        <taxon>Euteleostomi</taxon>
        <taxon>Actinopterygii</taxon>
        <taxon>Neopterygii</taxon>
        <taxon>Teleostei</taxon>
        <taxon>Ostariophysi</taxon>
        <taxon>Siluriformes</taxon>
        <taxon>Bagridae</taxon>
        <taxon>Tachysurus</taxon>
    </lineage>
</organism>